<protein>
    <recommendedName>
        <fullName evidence="6">DUF4378 domain-containing protein</fullName>
    </recommendedName>
</protein>
<name>A0A200PPK2_MACCD</name>
<evidence type="ECO:0000313" key="4">
    <source>
        <dbReference type="EMBL" id="OVA00157.1"/>
    </source>
</evidence>
<feature type="domain" description="DUF3741" evidence="3">
    <location>
        <begin position="140"/>
        <end position="167"/>
    </location>
</feature>
<accession>A0A200PPK2</accession>
<feature type="region of interest" description="Disordered" evidence="1">
    <location>
        <begin position="1"/>
        <end position="25"/>
    </location>
</feature>
<dbReference type="STRING" id="56857.A0A200PPK2"/>
<feature type="compositionally biased region" description="Basic and acidic residues" evidence="1">
    <location>
        <begin position="281"/>
        <end position="290"/>
    </location>
</feature>
<gene>
    <name evidence="4" type="ORF">BVC80_1671g24</name>
</gene>
<feature type="domain" description="DUF4378" evidence="2">
    <location>
        <begin position="524"/>
        <end position="687"/>
    </location>
</feature>
<evidence type="ECO:0000256" key="1">
    <source>
        <dbReference type="SAM" id="MobiDB-lite"/>
    </source>
</evidence>
<evidence type="ECO:0000259" key="3">
    <source>
        <dbReference type="Pfam" id="PF14383"/>
    </source>
</evidence>
<dbReference type="OrthoDB" id="1939700at2759"/>
<feature type="compositionally biased region" description="Basic and acidic residues" evidence="1">
    <location>
        <begin position="301"/>
        <end position="312"/>
    </location>
</feature>
<evidence type="ECO:0000313" key="5">
    <source>
        <dbReference type="Proteomes" id="UP000195402"/>
    </source>
</evidence>
<keyword evidence="5" id="KW-1185">Reference proteome</keyword>
<feature type="region of interest" description="Disordered" evidence="1">
    <location>
        <begin position="276"/>
        <end position="427"/>
    </location>
</feature>
<dbReference type="AlphaFoldDB" id="A0A200PPK2"/>
<dbReference type="PANTHER" id="PTHR37751">
    <property type="entry name" value="LOW PROTEIN: M-PHASE INDUCER PHOSPHATASE-LIKE PROTEIN"/>
    <property type="match status" value="1"/>
</dbReference>
<feature type="compositionally biased region" description="Pro residues" evidence="1">
    <location>
        <begin position="388"/>
        <end position="404"/>
    </location>
</feature>
<dbReference type="InterPro" id="IPR025486">
    <property type="entry name" value="DUF4378"/>
</dbReference>
<dbReference type="InParanoid" id="A0A200PPK2"/>
<comment type="caution">
    <text evidence="4">The sequence shown here is derived from an EMBL/GenBank/DDBJ whole genome shotgun (WGS) entry which is preliminary data.</text>
</comment>
<evidence type="ECO:0000259" key="2">
    <source>
        <dbReference type="Pfam" id="PF14309"/>
    </source>
</evidence>
<dbReference type="OMA" id="FHYLELF"/>
<dbReference type="Pfam" id="PF14309">
    <property type="entry name" value="DUF4378"/>
    <property type="match status" value="1"/>
</dbReference>
<feature type="region of interest" description="Disordered" evidence="1">
    <location>
        <begin position="212"/>
        <end position="239"/>
    </location>
</feature>
<proteinExistence type="predicted"/>
<feature type="region of interest" description="Disordered" evidence="1">
    <location>
        <begin position="172"/>
        <end position="198"/>
    </location>
</feature>
<dbReference type="EMBL" id="MVGT01004352">
    <property type="protein sequence ID" value="OVA00157.1"/>
    <property type="molecule type" value="Genomic_DNA"/>
</dbReference>
<dbReference type="InterPro" id="IPR032795">
    <property type="entry name" value="DUF3741-assoc"/>
</dbReference>
<dbReference type="Pfam" id="PF14383">
    <property type="entry name" value="VARLMGL"/>
    <property type="match status" value="1"/>
</dbReference>
<dbReference type="Proteomes" id="UP000195402">
    <property type="component" value="Unassembled WGS sequence"/>
</dbReference>
<organism evidence="4 5">
    <name type="scientific">Macleaya cordata</name>
    <name type="common">Five-seeded plume-poppy</name>
    <name type="synonym">Bocconia cordata</name>
    <dbReference type="NCBI Taxonomy" id="56857"/>
    <lineage>
        <taxon>Eukaryota</taxon>
        <taxon>Viridiplantae</taxon>
        <taxon>Streptophyta</taxon>
        <taxon>Embryophyta</taxon>
        <taxon>Tracheophyta</taxon>
        <taxon>Spermatophyta</taxon>
        <taxon>Magnoliopsida</taxon>
        <taxon>Ranunculales</taxon>
        <taxon>Papaveraceae</taxon>
        <taxon>Papaveroideae</taxon>
        <taxon>Macleaya</taxon>
    </lineage>
</organism>
<dbReference type="PANTHER" id="PTHR37751:SF1">
    <property type="entry name" value="LOW PROTEIN: M-PHASE INDUCER PHOSPHATASE-LIKE PROTEIN"/>
    <property type="match status" value="1"/>
</dbReference>
<feature type="compositionally biased region" description="Low complexity" evidence="1">
    <location>
        <begin position="464"/>
        <end position="476"/>
    </location>
</feature>
<sequence length="696" mass="78378">MGREKYRVLGGGKRGSNREQTTTTATTVPSGCMSGVLHFFDFHHFQFSSLNQQLVCFKPTNNVDSFIQEEEEQPNITNIKGVEAPRNSLESEENLIMGGADETVLLSSSEMNKEEDFVFPVGIRVHTKVVHQGEGISDFSSSESSNSPCIKTPNLVARLMGLDLLPEALSPSPSSACSSIHTRSTKTHHGNYLQDSINGGYGSHHQLLRTRHNDIAGSRSLPDTPRISSARRSDVDPSRLSLQINKENMSEELDYFSARSSVDSIRSLNSFSLKKSRKREWKSEETENRSPSHYARQIVKQVKESVSRKMGRDITNLTNNNNNINSKTKPIDAETQTVTRTKKTSRLNRTGDDSTPSCSPRLRFLETKNTKPVSTSQDQNSNLSPRPISKPPPISPAPPPPQPLPRQQSKVPAKPKLQRLPQHQTIEKCKKASCERFTQRKEVASPASKKANLNLSEHKKCKKSSSTLSKDLSISPSPTPTPTPTSMFQSSKPNSSQFKSNSSIQGSYDHHHHRDDKFTGSVAEFRYVSRILKCTGIETNTYVSITRWFSPSHPLDPSIFHHLEESFFPTGSLKHRSNRRLIFNLVDEILVEILRPYLNMKPWILKNYSNKMMIKNKLMRGDQLLQKIWLEIQNSPLSNCEILQDIDALIEKDLPPDANMRTFPIFEEGESIVFEIEKDILDSLVHELALSAFSMN</sequence>
<feature type="compositionally biased region" description="Polar residues" evidence="1">
    <location>
        <begin position="370"/>
        <end position="382"/>
    </location>
</feature>
<feature type="region of interest" description="Disordered" evidence="1">
    <location>
        <begin position="439"/>
        <end position="515"/>
    </location>
</feature>
<evidence type="ECO:0008006" key="6">
    <source>
        <dbReference type="Google" id="ProtNLM"/>
    </source>
</evidence>
<feature type="compositionally biased region" description="Low complexity" evidence="1">
    <location>
        <begin position="314"/>
        <end position="325"/>
    </location>
</feature>
<feature type="compositionally biased region" description="Polar residues" evidence="1">
    <location>
        <begin position="487"/>
        <end position="506"/>
    </location>
</feature>
<dbReference type="FunCoup" id="A0A200PPK2">
    <property type="interactions" value="389"/>
</dbReference>
<reference evidence="4 5" key="1">
    <citation type="journal article" date="2017" name="Mol. Plant">
        <title>The Genome of Medicinal Plant Macleaya cordata Provides New Insights into Benzylisoquinoline Alkaloids Metabolism.</title>
        <authorList>
            <person name="Liu X."/>
            <person name="Liu Y."/>
            <person name="Huang P."/>
            <person name="Ma Y."/>
            <person name="Qing Z."/>
            <person name="Tang Q."/>
            <person name="Cao H."/>
            <person name="Cheng P."/>
            <person name="Zheng Y."/>
            <person name="Yuan Z."/>
            <person name="Zhou Y."/>
            <person name="Liu J."/>
            <person name="Tang Z."/>
            <person name="Zhuo Y."/>
            <person name="Zhang Y."/>
            <person name="Yu L."/>
            <person name="Huang J."/>
            <person name="Yang P."/>
            <person name="Peng Q."/>
            <person name="Zhang J."/>
            <person name="Jiang W."/>
            <person name="Zhang Z."/>
            <person name="Lin K."/>
            <person name="Ro D.K."/>
            <person name="Chen X."/>
            <person name="Xiong X."/>
            <person name="Shang Y."/>
            <person name="Huang S."/>
            <person name="Zeng J."/>
        </authorList>
    </citation>
    <scope>NUCLEOTIDE SEQUENCE [LARGE SCALE GENOMIC DNA]</scope>
    <source>
        <strain evidence="5">cv. BLH2017</strain>
        <tissue evidence="4">Root</tissue>
    </source>
</reference>